<protein>
    <recommendedName>
        <fullName evidence="4">Cilia- and flagella-associated protein 58 central coiled coil domain-containing protein</fullName>
    </recommendedName>
</protein>
<feature type="compositionally biased region" description="Polar residues" evidence="3">
    <location>
        <begin position="54"/>
        <end position="77"/>
    </location>
</feature>
<dbReference type="PANTHER" id="PTHR32083:SF0">
    <property type="entry name" value="CILIA AND FLAGELLA-ASSOCIATED PROTEIN 58"/>
    <property type="match status" value="1"/>
</dbReference>
<dbReference type="InterPro" id="IPR049270">
    <property type="entry name" value="CFAP58_CC"/>
</dbReference>
<dbReference type="Proteomes" id="UP000708208">
    <property type="component" value="Unassembled WGS sequence"/>
</dbReference>
<dbReference type="GO" id="GO:0005856">
    <property type="term" value="C:cytoskeleton"/>
    <property type="evidence" value="ECO:0007669"/>
    <property type="project" value="TreeGrafter"/>
</dbReference>
<dbReference type="PANTHER" id="PTHR32083">
    <property type="entry name" value="CILIA AND FLAGELLA-ASSOCIATED PROTEIN 58-RELATED"/>
    <property type="match status" value="1"/>
</dbReference>
<feature type="coiled-coil region" evidence="2">
    <location>
        <begin position="261"/>
        <end position="349"/>
    </location>
</feature>
<keyword evidence="6" id="KW-1185">Reference proteome</keyword>
<evidence type="ECO:0000313" key="5">
    <source>
        <dbReference type="EMBL" id="CAG7815765.1"/>
    </source>
</evidence>
<dbReference type="AlphaFoldDB" id="A0A8J2KJQ2"/>
<feature type="region of interest" description="Disordered" evidence="3">
    <location>
        <begin position="54"/>
        <end position="100"/>
    </location>
</feature>
<accession>A0A8J2KJQ2</accession>
<dbReference type="OrthoDB" id="264785at2759"/>
<evidence type="ECO:0000256" key="1">
    <source>
        <dbReference type="ARBA" id="ARBA00023054"/>
    </source>
</evidence>
<feature type="coiled-coil region" evidence="2">
    <location>
        <begin position="406"/>
        <end position="531"/>
    </location>
</feature>
<proteinExistence type="predicted"/>
<evidence type="ECO:0000259" key="4">
    <source>
        <dbReference type="Pfam" id="PF21771"/>
    </source>
</evidence>
<evidence type="ECO:0000256" key="2">
    <source>
        <dbReference type="SAM" id="Coils"/>
    </source>
</evidence>
<dbReference type="Pfam" id="PF21771">
    <property type="entry name" value="CFAP58_CC"/>
    <property type="match status" value="1"/>
</dbReference>
<evidence type="ECO:0000313" key="6">
    <source>
        <dbReference type="Proteomes" id="UP000708208"/>
    </source>
</evidence>
<reference evidence="5" key="1">
    <citation type="submission" date="2021-06" db="EMBL/GenBank/DDBJ databases">
        <authorList>
            <person name="Hodson N. C."/>
            <person name="Mongue J. A."/>
            <person name="Jaron S. K."/>
        </authorList>
    </citation>
    <scope>NUCLEOTIDE SEQUENCE</scope>
</reference>
<comment type="caution">
    <text evidence="5">The sequence shown here is derived from an EMBL/GenBank/DDBJ whole genome shotgun (WGS) entry which is preliminary data.</text>
</comment>
<feature type="domain" description="Cilia- and flagella-associated protein 58 central coiled coil" evidence="4">
    <location>
        <begin position="505"/>
        <end position="808"/>
    </location>
</feature>
<sequence>MERNSVVNEKMVDSADTKEVLEVTSKISEDPKLSILGQIEADVVKGSQEIQAGISTGNENDVNNVSPAAEVDNTSETINEEDGEGKLSQNKVSDDDVPLPHSNSRLASTFVLQVGENEDDFLAEFISRSSISFDTSEKADEDRFLSNQDDETFRRLNEINQKVQEMLTKNDQEGISVDAISEEFSNLWEGIQMSHRNEVRLIQIDRNVSADLSATMAKSRYLIKIAEDDPILAQKLGRKLEDAWNSVDIGDAQEHSNESRIEQLRQDIFELNRNINSAASVEGHDTVKEFLEIKEDLNRQRNLAIAEANNLRTTLNRLFARRQEYFERRTNLEEKNRLLDDEFEAQKDAMIREASRKQRLTVDMEEIRTKMLNKMAEIDEVEKCLQNATLKYTETDKAVYEQRAVNEAALRDVEFSINRIEKLKSDFQNQQRLVERMTLDAYRRSQELRVKEDEVNNLKLELHRATRQRSLNVKKVVTLQHALATLEIERESLKTKICILEKDLESAQKKLEGNKRRVEELDKERSFVNRNLKRAVAVSTEHANQAKTHEVAVRTIEKAVKLYSEEIADQKHTVYRLEKERDFYSHEATKLAQQVGLRLSDIKKLDIAIFHYKKKLGVIETQVKKTQQIYELAVYDRSVFERTLRDTLAEIVENSTKLRHLTNEVATLKYQVNQKDEIIHIEALRYGRILKETEFFSKESQRIQRFAEDTQRQSQALQTERSRLGCFTAELQGELSKQNYYCTAAESTMGMYQRKLMEKEIELRQSWQKWKELHSMIRIGAYHYRNIMKEIKEARFHIFKARVQAGRLKTMMNQTRLWHEMAVIQNSISKEKCMINALKEQSRHPVNIHRWRVLEATSPEAYELIQRINLLTKRLVERNVYLKNQDEQLNEKQCMYVEVRTCIERSPGLEVPEEVKYCQSLISAKIKQLEVLKKDLNSAENQTSYYRDRVKELHIKMQELKHAYFARMDSKTICNADGLSASIRSQIESTDTCLTMMFIKLHSNSK</sequence>
<keyword evidence="1 2" id="KW-0175">Coiled coil</keyword>
<gene>
    <name evidence="5" type="ORF">AFUS01_LOCUS26423</name>
</gene>
<organism evidence="5 6">
    <name type="scientific">Allacma fusca</name>
    <dbReference type="NCBI Taxonomy" id="39272"/>
    <lineage>
        <taxon>Eukaryota</taxon>
        <taxon>Metazoa</taxon>
        <taxon>Ecdysozoa</taxon>
        <taxon>Arthropoda</taxon>
        <taxon>Hexapoda</taxon>
        <taxon>Collembola</taxon>
        <taxon>Symphypleona</taxon>
        <taxon>Sminthuridae</taxon>
        <taxon>Allacma</taxon>
    </lineage>
</organism>
<name>A0A8J2KJQ2_9HEXA</name>
<dbReference type="EMBL" id="CAJVCH010352367">
    <property type="protein sequence ID" value="CAG7815765.1"/>
    <property type="molecule type" value="Genomic_DNA"/>
</dbReference>
<evidence type="ECO:0000256" key="3">
    <source>
        <dbReference type="SAM" id="MobiDB-lite"/>
    </source>
</evidence>